<name>A0A2T3AZ35_AMORE</name>
<proteinExistence type="predicted"/>
<dbReference type="GeneID" id="36569984"/>
<dbReference type="InParanoid" id="A0A2T3AZ35"/>
<dbReference type="AlphaFoldDB" id="A0A2T3AZ35"/>
<dbReference type="RefSeq" id="XP_024719900.1">
    <property type="nucleotide sequence ID" value="XM_024861903.1"/>
</dbReference>
<evidence type="ECO:0008006" key="4">
    <source>
        <dbReference type="Google" id="ProtNLM"/>
    </source>
</evidence>
<dbReference type="OrthoDB" id="425925at2759"/>
<organism evidence="2 3">
    <name type="scientific">Amorphotheca resinae ATCC 22711</name>
    <dbReference type="NCBI Taxonomy" id="857342"/>
    <lineage>
        <taxon>Eukaryota</taxon>
        <taxon>Fungi</taxon>
        <taxon>Dikarya</taxon>
        <taxon>Ascomycota</taxon>
        <taxon>Pezizomycotina</taxon>
        <taxon>Leotiomycetes</taxon>
        <taxon>Helotiales</taxon>
        <taxon>Amorphothecaceae</taxon>
        <taxon>Amorphotheca</taxon>
    </lineage>
</organism>
<dbReference type="Proteomes" id="UP000241818">
    <property type="component" value="Unassembled WGS sequence"/>
</dbReference>
<reference evidence="2 3" key="1">
    <citation type="journal article" date="2018" name="New Phytol.">
        <title>Comparative genomics and transcriptomics depict ericoid mycorrhizal fungi as versatile saprotrophs and plant mutualists.</title>
        <authorList>
            <person name="Martino E."/>
            <person name="Morin E."/>
            <person name="Grelet G.A."/>
            <person name="Kuo A."/>
            <person name="Kohler A."/>
            <person name="Daghino S."/>
            <person name="Barry K.W."/>
            <person name="Cichocki N."/>
            <person name="Clum A."/>
            <person name="Dockter R.B."/>
            <person name="Hainaut M."/>
            <person name="Kuo R.C."/>
            <person name="LaButti K."/>
            <person name="Lindahl B.D."/>
            <person name="Lindquist E.A."/>
            <person name="Lipzen A."/>
            <person name="Khouja H.R."/>
            <person name="Magnuson J."/>
            <person name="Murat C."/>
            <person name="Ohm R.A."/>
            <person name="Singer S.W."/>
            <person name="Spatafora J.W."/>
            <person name="Wang M."/>
            <person name="Veneault-Fourrey C."/>
            <person name="Henrissat B."/>
            <person name="Grigoriev I.V."/>
            <person name="Martin F.M."/>
            <person name="Perotto S."/>
        </authorList>
    </citation>
    <scope>NUCLEOTIDE SEQUENCE [LARGE SCALE GENOMIC DNA]</scope>
    <source>
        <strain evidence="2 3">ATCC 22711</strain>
    </source>
</reference>
<keyword evidence="1" id="KW-0732">Signal</keyword>
<gene>
    <name evidence="2" type="ORF">M430DRAFT_124187</name>
</gene>
<accession>A0A2T3AZ35</accession>
<keyword evidence="3" id="KW-1185">Reference proteome</keyword>
<dbReference type="EMBL" id="KZ679013">
    <property type="protein sequence ID" value="PSS15301.1"/>
    <property type="molecule type" value="Genomic_DNA"/>
</dbReference>
<sequence>MQLTHYFLLPVLLATASAQTVYLIRHGEKPANGSTGLSAQGVERAQCLRNVFGNSSQYNIGYIIAEKPKSDGHRDRPLLTVQPLATDLGLTVDTSCDRDDQDCVAKLVKTYDKGNPTQNVLICWEHGQLTKIVEALGDKNAPTYPDDSFNLIWTDPQPYDNITSTQSEECPGLDN</sequence>
<dbReference type="InterPro" id="IPR001345">
    <property type="entry name" value="PG/BPGM_mutase_AS"/>
</dbReference>
<evidence type="ECO:0000313" key="3">
    <source>
        <dbReference type="Proteomes" id="UP000241818"/>
    </source>
</evidence>
<evidence type="ECO:0000313" key="2">
    <source>
        <dbReference type="EMBL" id="PSS15301.1"/>
    </source>
</evidence>
<dbReference type="GO" id="GO:0003824">
    <property type="term" value="F:catalytic activity"/>
    <property type="evidence" value="ECO:0007669"/>
    <property type="project" value="InterPro"/>
</dbReference>
<dbReference type="STRING" id="857342.A0A2T3AZ35"/>
<protein>
    <recommendedName>
        <fullName evidence="4">Phosphoglycerate mutase family protein</fullName>
    </recommendedName>
</protein>
<feature type="chain" id="PRO_5015604800" description="Phosphoglycerate mutase family protein" evidence="1">
    <location>
        <begin position="19"/>
        <end position="175"/>
    </location>
</feature>
<evidence type="ECO:0000256" key="1">
    <source>
        <dbReference type="SAM" id="SignalP"/>
    </source>
</evidence>
<dbReference type="PROSITE" id="PS00175">
    <property type="entry name" value="PG_MUTASE"/>
    <property type="match status" value="1"/>
</dbReference>
<feature type="signal peptide" evidence="1">
    <location>
        <begin position="1"/>
        <end position="18"/>
    </location>
</feature>